<feature type="compositionally biased region" description="Basic and acidic residues" evidence="3">
    <location>
        <begin position="1412"/>
        <end position="1444"/>
    </location>
</feature>
<dbReference type="GeneID" id="111103869"/>
<dbReference type="SUPFAM" id="SSF48350">
    <property type="entry name" value="GTPase activation domain, GAP"/>
    <property type="match status" value="1"/>
</dbReference>
<feature type="region of interest" description="Disordered" evidence="3">
    <location>
        <begin position="1407"/>
        <end position="1474"/>
    </location>
</feature>
<reference evidence="8 9" key="2">
    <citation type="submission" date="2025-04" db="UniProtKB">
        <authorList>
            <consortium name="RefSeq"/>
        </authorList>
    </citation>
    <scope>IDENTIFICATION</scope>
    <source>
        <tissue evidence="8 9">Whole sample</tissue>
    </source>
</reference>
<dbReference type="GO" id="GO:0003924">
    <property type="term" value="F:GTPase activity"/>
    <property type="evidence" value="ECO:0007669"/>
    <property type="project" value="InterPro"/>
</dbReference>
<dbReference type="SMART" id="SM00441">
    <property type="entry name" value="FF"/>
    <property type="match status" value="2"/>
</dbReference>
<dbReference type="InterPro" id="IPR027417">
    <property type="entry name" value="P-loop_NTPase"/>
</dbReference>
<dbReference type="Pfam" id="PF19518">
    <property type="entry name" value="RhoGAP_pG1_pG2"/>
    <property type="match status" value="1"/>
</dbReference>
<dbReference type="Pfam" id="PF16512">
    <property type="entry name" value="RhoGAP-FF1"/>
    <property type="match status" value="1"/>
</dbReference>
<dbReference type="Gene3D" id="3.40.50.300">
    <property type="entry name" value="P-loop containing nucleotide triphosphate hydrolases"/>
    <property type="match status" value="1"/>
</dbReference>
<name>A0A8B8ARD2_CRAVI</name>
<dbReference type="InterPro" id="IPR008936">
    <property type="entry name" value="Rho_GTPase_activation_prot"/>
</dbReference>
<sequence>MAKKLEDRIYNVSVVGLSGPENVKGAVGVGKSCLCNRFINAVADHYHQEHISVLSQTDFAGRVINNDHFLYWGETTKTDEGNNFTFQVIEQTEFIDDVSFQSFKWGRTDNYYKRSTQVKVQSAEKLMYICKDQLAETYGGMETDSAYEQKLMPDGKLNIDGFICCFDVSRVAQRSLEHQVDFVTHLLTAAMKTKKPIVLVTTKNDDADKRYVQEVQKIAARKDYKGNIPIVETCAHRNVNVDQAFLVLAHMMDKNKRRPIIPPYAEAFNQRQEIEKVAIDAYIKLLCIHVTDPKAVFKSYLRKLEREPDFNHYVELLGSENAKKLFRQHARKLRDDQIRKREQIFSTRLPDLIQKFLPDLETIGNRSWSACQKYIKDHPEFSHYFVEVCNPAQGETWKLKPAFIDNYNETRMPFDILSSQEGEEAYQRHLKTLQEAHKKIQLLQQFKKLLSETPQVTPGATLEETYLSFVGKDCYIGLSQSERDDVFEDYQDELRSQAKHEFHELLWERTDTFLQQRMQPNSSQRLTTDDLNSIKAEIDQDRRYRQLEKMEDERDVILINHLGFLECPSSARCYYKDLCAETQVQSVLEVAAKTVNRSSNRISTVSEKECPLNLVLLGCEDLAEKLLKQIREMFEFDLFQYNDTIYHVDYRPIGEDVSLEQNAFQTAEFKPNGCLCMYKSESSLNYIASSLETVLTADVPEEESLRNLPIVIIQEFDTQLSEKESIKLSQKGQDLARKMNCDFVYIPEDTNPENMLLIQVEDALLALVRTSGDNLQLEPQLRIAMCIMCGEDFNVEVPIGPVLNSSATYVDVETDLSVSLELELEPAPDGGKQKVEVCVGSYHNFITRVFREEEEFQGFILVYSPTRQASFAAMKAYAENLRNIFSIMPLMIIAVQDLTQKNSYTKELIQAGRRMANDLGADFKVANADFKQQANVFLPFMKEAWTKRDELESIYCDPNSPPYDTKLDMRPPAPLPDSFQATNSSSNSQSTEDSLDVKESHEPIYDKPFTHHHHPSDSEQERPSSTTPPPYPTTSPPNGELPSRDQLVKPSMLRKNRGSNAAGYHREVFRRSFPVIETDSLRLISYKSLEHTDSESASSPPFQFRKSCSMKLAVKDKDAAWALNEPQRQKKASTFPTDVRQSSRDNDSWTDPSTRESTESQNSDDTTWVENDLYSRTSTLFNDSAFKGSPKKTFKGDAPLAQPEQDISLADYGVPKDHCFIPSEDTDYASVYGALGPGRRQRIMSQERKSKKKTNESDDSEEFSSLEREKREKDSIYSRVNRKPTPHKKKTKQKQQDGQVFTIPVYTDERPQGSRRRDNRERSDSPTESEETGDEMSRTPLKKCMFKQRQWQGVNEQYILSPQSPLNSPGNFTDNELSKEYASTMPRGGFTGVEDYDLNASGSWKSKFLTMRPDKNRRKEEKRIKDGERRRQKEEERKQKEQQKVQKKKKKDGRPGNSESGCKLSEFPMSSNNPSLPQFVETCVEFIDKEGMSTEGIYRIPGNKLQVELLQSKLQDDPSVDIRTLDIQVNAVATVLKNFFNDTEPLITPSLHDELLEAAEKITEQDDESEGMPDKSSKLLALRGVLKKIYPTNYEVLKYFITHLKRVSQHKSTHNMNSSNLAICLWPTLLRIDFTGKTYMDMTQMTKLPSLIVQTLIEQCGFFFHGEDEISEVV</sequence>
<dbReference type="PANTHER" id="PTHR46005:SF4">
    <property type="entry name" value="RHO GTPASE-ACTIVATING PROTEIN 190"/>
    <property type="match status" value="1"/>
</dbReference>
<evidence type="ECO:0000259" key="5">
    <source>
        <dbReference type="PROSITE" id="PS51852"/>
    </source>
</evidence>
<dbReference type="GO" id="GO:0050770">
    <property type="term" value="P:regulation of axonogenesis"/>
    <property type="evidence" value="ECO:0007669"/>
    <property type="project" value="TreeGrafter"/>
</dbReference>
<proteinExistence type="predicted"/>
<feature type="domain" description="PG1 pseudoGTPase" evidence="5">
    <location>
        <begin position="606"/>
        <end position="777"/>
    </location>
</feature>
<dbReference type="Gene3D" id="1.10.555.10">
    <property type="entry name" value="Rho GTPase activation protein"/>
    <property type="match status" value="1"/>
</dbReference>
<feature type="region of interest" description="Disordered" evidence="3">
    <location>
        <begin position="1121"/>
        <end position="1169"/>
    </location>
</feature>
<dbReference type="RefSeq" id="XP_022293171.1">
    <property type="nucleotide sequence ID" value="XM_022437463.1"/>
</dbReference>
<dbReference type="InterPro" id="IPR045786">
    <property type="entry name" value="RhoGAP_pG1_pG2"/>
</dbReference>
<feature type="region of interest" description="Disordered" evidence="3">
    <location>
        <begin position="1239"/>
        <end position="1341"/>
    </location>
</feature>
<dbReference type="SUPFAM" id="SSF52540">
    <property type="entry name" value="P-loop containing nucleoside triphosphate hydrolases"/>
    <property type="match status" value="1"/>
</dbReference>
<dbReference type="GO" id="GO:0005525">
    <property type="term" value="F:GTP binding"/>
    <property type="evidence" value="ECO:0007669"/>
    <property type="project" value="InterPro"/>
</dbReference>
<dbReference type="SUPFAM" id="SSF81698">
    <property type="entry name" value="FF domain"/>
    <property type="match status" value="1"/>
</dbReference>
<dbReference type="InterPro" id="IPR039007">
    <property type="entry name" value="pG1"/>
</dbReference>
<dbReference type="CDD" id="cd22207">
    <property type="entry name" value="pseudoGTPaseD_p190RhoGAP"/>
    <property type="match status" value="1"/>
</dbReference>
<feature type="compositionally biased region" description="Pro residues" evidence="3">
    <location>
        <begin position="1026"/>
        <end position="1035"/>
    </location>
</feature>
<dbReference type="GO" id="GO:0005096">
    <property type="term" value="F:GTPase activator activity"/>
    <property type="evidence" value="ECO:0007669"/>
    <property type="project" value="UniProtKB-KW"/>
</dbReference>
<evidence type="ECO:0000259" key="6">
    <source>
        <dbReference type="PROSITE" id="PS51853"/>
    </source>
</evidence>
<dbReference type="InterPro" id="IPR000198">
    <property type="entry name" value="RhoGAP_dom"/>
</dbReference>
<dbReference type="InterPro" id="IPR036517">
    <property type="entry name" value="FF_domain_sf"/>
</dbReference>
<reference evidence="7" key="1">
    <citation type="submission" date="2024-06" db="UniProtKB">
        <authorList>
            <consortium name="RefSeq"/>
        </authorList>
    </citation>
    <scope>NUCLEOTIDE SEQUENCE [LARGE SCALE GENOMIC DNA]</scope>
</reference>
<feature type="compositionally biased region" description="Basic and acidic residues" evidence="3">
    <location>
        <begin position="995"/>
        <end position="1022"/>
    </location>
</feature>
<dbReference type="PROSITE" id="PS51853">
    <property type="entry name" value="PG2"/>
    <property type="match status" value="1"/>
</dbReference>
<dbReference type="Pfam" id="PF00620">
    <property type="entry name" value="RhoGAP"/>
    <property type="match status" value="1"/>
</dbReference>
<keyword evidence="7" id="KW-1185">Reference proteome</keyword>
<dbReference type="Pfam" id="PF23083">
    <property type="entry name" value="FF_RHG35_4th"/>
    <property type="match status" value="1"/>
</dbReference>
<feature type="domain" description="Rho-GAP" evidence="4">
    <location>
        <begin position="1462"/>
        <end position="1664"/>
    </location>
</feature>
<evidence type="ECO:0000313" key="13">
    <source>
        <dbReference type="RefSeq" id="XP_022293188.1"/>
    </source>
</evidence>
<protein>
    <submittedName>
        <fullName evidence="8 9">Rho GTPase-activating protein 190-like isoform X1</fullName>
    </submittedName>
    <submittedName>
        <fullName evidence="14">Rho GTPase-activating protein 190-like isoform X2</fullName>
    </submittedName>
</protein>
<feature type="compositionally biased region" description="Basic and acidic residues" evidence="3">
    <location>
        <begin position="1245"/>
        <end position="1256"/>
    </location>
</feature>
<keyword evidence="2" id="KW-0677">Repeat</keyword>
<dbReference type="SMART" id="SM00324">
    <property type="entry name" value="RhoGAP"/>
    <property type="match status" value="1"/>
</dbReference>
<dbReference type="GO" id="GO:0005829">
    <property type="term" value="C:cytosol"/>
    <property type="evidence" value="ECO:0007669"/>
    <property type="project" value="TreeGrafter"/>
</dbReference>
<feature type="compositionally biased region" description="Basic and acidic residues" evidence="3">
    <location>
        <begin position="1265"/>
        <end position="1276"/>
    </location>
</feature>
<feature type="region of interest" description="Disordered" evidence="3">
    <location>
        <begin position="1360"/>
        <end position="1383"/>
    </location>
</feature>
<evidence type="ECO:0000259" key="4">
    <source>
        <dbReference type="PROSITE" id="PS50238"/>
    </source>
</evidence>
<dbReference type="OrthoDB" id="9994905at2759"/>
<evidence type="ECO:0000313" key="12">
    <source>
        <dbReference type="RefSeq" id="XP_022293180.1"/>
    </source>
</evidence>
<keyword evidence="1" id="KW-0343">GTPase activation</keyword>
<gene>
    <name evidence="8 9 10 11 12 13 14" type="primary">LOC111103869</name>
</gene>
<evidence type="ECO:0000313" key="8">
    <source>
        <dbReference type="RefSeq" id="XP_022293144.1"/>
    </source>
</evidence>
<feature type="compositionally biased region" description="Polar residues" evidence="3">
    <location>
        <begin position="1159"/>
        <end position="1169"/>
    </location>
</feature>
<evidence type="ECO:0000313" key="10">
    <source>
        <dbReference type="RefSeq" id="XP_022293163.1"/>
    </source>
</evidence>
<evidence type="ECO:0000313" key="7">
    <source>
        <dbReference type="Proteomes" id="UP000694844"/>
    </source>
</evidence>
<dbReference type="PANTHER" id="PTHR46005">
    <property type="entry name" value="RHO GTPASE-ACTIVATING PROTEIN 190"/>
    <property type="match status" value="1"/>
</dbReference>
<evidence type="ECO:0000313" key="11">
    <source>
        <dbReference type="RefSeq" id="XP_022293171.1"/>
    </source>
</evidence>
<dbReference type="RefSeq" id="XP_022293144.1">
    <property type="nucleotide sequence ID" value="XM_022437436.1"/>
</dbReference>
<dbReference type="GO" id="GO:0007266">
    <property type="term" value="P:Rho protein signal transduction"/>
    <property type="evidence" value="ECO:0007669"/>
    <property type="project" value="TreeGrafter"/>
</dbReference>
<dbReference type="InterPro" id="IPR001806">
    <property type="entry name" value="Small_GTPase"/>
</dbReference>
<dbReference type="Proteomes" id="UP000694844">
    <property type="component" value="Chromosome 1"/>
</dbReference>
<dbReference type="InterPro" id="IPR057284">
    <property type="entry name" value="FF_RHG35_4th"/>
</dbReference>
<dbReference type="InterPro" id="IPR032835">
    <property type="entry name" value="RhoGAP-FF1"/>
</dbReference>
<dbReference type="SMART" id="SM00173">
    <property type="entry name" value="RAS"/>
    <property type="match status" value="1"/>
</dbReference>
<dbReference type="RefSeq" id="XP_022293180.1">
    <property type="nucleotide sequence ID" value="XM_022437472.1"/>
</dbReference>
<dbReference type="InterPro" id="IPR002713">
    <property type="entry name" value="FF_domain"/>
</dbReference>
<evidence type="ECO:0000256" key="1">
    <source>
        <dbReference type="ARBA" id="ARBA00022468"/>
    </source>
</evidence>
<evidence type="ECO:0000313" key="14">
    <source>
        <dbReference type="RefSeq" id="XP_022293198.1"/>
    </source>
</evidence>
<dbReference type="Pfam" id="PF00071">
    <property type="entry name" value="Ras"/>
    <property type="match status" value="1"/>
</dbReference>
<evidence type="ECO:0000313" key="9">
    <source>
        <dbReference type="RefSeq" id="XP_022293153.1"/>
    </source>
</evidence>
<feature type="compositionally biased region" description="Basic and acidic residues" evidence="3">
    <location>
        <begin position="1307"/>
        <end position="1325"/>
    </location>
</feature>
<dbReference type="KEGG" id="cvn:111103869"/>
<feature type="compositionally biased region" description="Low complexity" evidence="3">
    <location>
        <begin position="977"/>
        <end position="992"/>
    </location>
</feature>
<dbReference type="InterPro" id="IPR039006">
    <property type="entry name" value="RhoGAP_pG2"/>
</dbReference>
<feature type="compositionally biased region" description="Polar residues" evidence="3">
    <location>
        <begin position="1360"/>
        <end position="1375"/>
    </location>
</feature>
<feature type="region of interest" description="Disordered" evidence="3">
    <location>
        <begin position="953"/>
        <end position="1045"/>
    </location>
</feature>
<dbReference type="RefSeq" id="XP_022293188.1">
    <property type="nucleotide sequence ID" value="XM_022437480.1"/>
</dbReference>
<accession>A0A8B8ARD2</accession>
<evidence type="ECO:0000256" key="3">
    <source>
        <dbReference type="SAM" id="MobiDB-lite"/>
    </source>
</evidence>
<dbReference type="RefSeq" id="XP_022293163.1">
    <property type="nucleotide sequence ID" value="XM_022437455.1"/>
</dbReference>
<feature type="domain" description="PG2 pseudoGTPase" evidence="6">
    <location>
        <begin position="782"/>
        <end position="950"/>
    </location>
</feature>
<dbReference type="PROSITE" id="PS51852">
    <property type="entry name" value="PG1"/>
    <property type="match status" value="1"/>
</dbReference>
<dbReference type="PROSITE" id="PS50238">
    <property type="entry name" value="RHOGAP"/>
    <property type="match status" value="1"/>
</dbReference>
<feature type="compositionally biased region" description="Basic and acidic residues" evidence="3">
    <location>
        <begin position="1141"/>
        <end position="1158"/>
    </location>
</feature>
<feature type="compositionally biased region" description="Basic residues" evidence="3">
    <location>
        <begin position="1280"/>
        <end position="1293"/>
    </location>
</feature>
<organism evidence="7 14">
    <name type="scientific">Crassostrea virginica</name>
    <name type="common">Eastern oyster</name>
    <dbReference type="NCBI Taxonomy" id="6565"/>
    <lineage>
        <taxon>Eukaryota</taxon>
        <taxon>Metazoa</taxon>
        <taxon>Spiralia</taxon>
        <taxon>Lophotrochozoa</taxon>
        <taxon>Mollusca</taxon>
        <taxon>Bivalvia</taxon>
        <taxon>Autobranchia</taxon>
        <taxon>Pteriomorphia</taxon>
        <taxon>Ostreida</taxon>
        <taxon>Ostreoidea</taxon>
        <taxon>Ostreidae</taxon>
        <taxon>Crassostrea</taxon>
    </lineage>
</organism>
<dbReference type="Gene3D" id="1.10.10.440">
    <property type="entry name" value="FF domain"/>
    <property type="match status" value="3"/>
</dbReference>
<dbReference type="InterPro" id="IPR051978">
    <property type="entry name" value="Rho-GAP_domain"/>
</dbReference>
<dbReference type="RefSeq" id="XP_022293198.1">
    <property type="nucleotide sequence ID" value="XM_022437490.1"/>
</dbReference>
<dbReference type="GO" id="GO:0008361">
    <property type="term" value="P:regulation of cell size"/>
    <property type="evidence" value="ECO:0007669"/>
    <property type="project" value="TreeGrafter"/>
</dbReference>
<dbReference type="RefSeq" id="XP_022293153.1">
    <property type="nucleotide sequence ID" value="XM_022437445.1"/>
</dbReference>
<evidence type="ECO:0000256" key="2">
    <source>
        <dbReference type="ARBA" id="ARBA00022737"/>
    </source>
</evidence>